<evidence type="ECO:0000313" key="3">
    <source>
        <dbReference type="EMBL" id="BCA29958.1"/>
    </source>
</evidence>
<reference evidence="3 4" key="1">
    <citation type="journal article" date="2020" name="Microbiol. Resour. Announc.">
        <title>Complete genome sequence of Pseudomonas otitidis strain MrB4, isolated from Lake Biwa in Japan.</title>
        <authorList>
            <person name="Miyazaki K."/>
            <person name="Hase E."/>
            <person name="Maruya T."/>
        </authorList>
    </citation>
    <scope>NUCLEOTIDE SEQUENCE [LARGE SCALE GENOMIC DNA]</scope>
    <source>
        <strain evidence="3 4">MrB4</strain>
    </source>
</reference>
<dbReference type="AlphaFoldDB" id="A0A679GNL1"/>
<dbReference type="InterPro" id="IPR041651">
    <property type="entry name" value="DUF5610"/>
</dbReference>
<evidence type="ECO:0000313" key="4">
    <source>
        <dbReference type="Proteomes" id="UP000501237"/>
    </source>
</evidence>
<protein>
    <recommendedName>
        <fullName evidence="2">DUF5610 domain-containing protein</fullName>
    </recommendedName>
</protein>
<dbReference type="EMBL" id="AP022642">
    <property type="protein sequence ID" value="BCA29958.1"/>
    <property type="molecule type" value="Genomic_DNA"/>
</dbReference>
<sequence>MNSLDSLASATSRPNYLTRSDSANRNATNAQNVLANRVAQRLGVDPATLAGKTQDDYTPDKVAGRILDFVGGRIQAEAANGADPEKLQKMLDQARQGVEKGFAEAKKILQGMGVLGGKIASDIEDTFQRVQDGLARIGSTYGLGNAPAGDTSSVSRTAVSASTSTLVARSSTFDMEVTTREGDKLKISIAQASANWSSTSASASSTRTSGNGGTSTSTSAQASASSGSLQIGGWSVQIEGNLNDDEKAALTDLLGQVQDISSKFYSGDLSGAFDRALALNMNGDQLASMSLNLSQTTYAQATSTYGAVSEEGGQPASAVNTSLRDYARGLLDAMKSAAAFSDDAKGTLQQLLDGGFSLNQNLSEGQLEKAKSLNSRLLEGLAPLLQGTAGTPAEKGAVDASAPKAS</sequence>
<gene>
    <name evidence="3" type="ORF">PtoMrB4_39350</name>
</gene>
<feature type="domain" description="DUF5610" evidence="2">
    <location>
        <begin position="25"/>
        <end position="136"/>
    </location>
</feature>
<dbReference type="Pfam" id="PF18433">
    <property type="entry name" value="DUF5610"/>
    <property type="match status" value="1"/>
</dbReference>
<dbReference type="RefSeq" id="WP_172434277.1">
    <property type="nucleotide sequence ID" value="NZ_AP022642.1"/>
</dbReference>
<feature type="region of interest" description="Disordered" evidence="1">
    <location>
        <begin position="200"/>
        <end position="224"/>
    </location>
</feature>
<dbReference type="GeneID" id="57399154"/>
<evidence type="ECO:0000256" key="1">
    <source>
        <dbReference type="SAM" id="MobiDB-lite"/>
    </source>
</evidence>
<name>A0A679GNL1_9GAMM</name>
<proteinExistence type="predicted"/>
<dbReference type="Gene3D" id="1.10.132.90">
    <property type="match status" value="1"/>
</dbReference>
<accession>A0A679GNL1</accession>
<feature type="region of interest" description="Disordered" evidence="1">
    <location>
        <begin position="386"/>
        <end position="406"/>
    </location>
</feature>
<evidence type="ECO:0000259" key="2">
    <source>
        <dbReference type="Pfam" id="PF18433"/>
    </source>
</evidence>
<organism evidence="3 4">
    <name type="scientific">Metapseudomonas otitidis</name>
    <dbReference type="NCBI Taxonomy" id="319939"/>
    <lineage>
        <taxon>Bacteria</taxon>
        <taxon>Pseudomonadati</taxon>
        <taxon>Pseudomonadota</taxon>
        <taxon>Gammaproteobacteria</taxon>
        <taxon>Pseudomonadales</taxon>
        <taxon>Pseudomonadaceae</taxon>
        <taxon>Metapseudomonas</taxon>
    </lineage>
</organism>
<dbReference type="Proteomes" id="UP000501237">
    <property type="component" value="Chromosome"/>
</dbReference>
<feature type="region of interest" description="Disordered" evidence="1">
    <location>
        <begin position="1"/>
        <end position="24"/>
    </location>
</feature>
<dbReference type="KEGG" id="poj:PtoMrB4_39350"/>